<keyword evidence="1" id="KW-0812">Transmembrane</keyword>
<gene>
    <name evidence="2" type="ORF">LEA_00341</name>
</gene>
<keyword evidence="1" id="KW-1133">Transmembrane helix</keyword>
<accession>K1UMD3</accession>
<feature type="non-terminal residue" evidence="2">
    <location>
        <position position="1"/>
    </location>
</feature>
<comment type="caution">
    <text evidence="2">The sequence shown here is derived from an EMBL/GenBank/DDBJ whole genome shotgun (WGS) entry which is preliminary data.</text>
</comment>
<proteinExistence type="predicted"/>
<organism evidence="2">
    <name type="scientific">human gut metagenome</name>
    <dbReference type="NCBI Taxonomy" id="408170"/>
    <lineage>
        <taxon>unclassified sequences</taxon>
        <taxon>metagenomes</taxon>
        <taxon>organismal metagenomes</taxon>
    </lineage>
</organism>
<feature type="transmembrane region" description="Helical" evidence="1">
    <location>
        <begin position="20"/>
        <end position="41"/>
    </location>
</feature>
<reference evidence="2" key="1">
    <citation type="journal article" date="2013" name="Environ. Microbiol.">
        <title>Microbiota from the distal guts of lean and obese adolescents exhibit partial functional redundancy besides clear differences in community structure.</title>
        <authorList>
            <person name="Ferrer M."/>
            <person name="Ruiz A."/>
            <person name="Lanza F."/>
            <person name="Haange S.B."/>
            <person name="Oberbach A."/>
            <person name="Till H."/>
            <person name="Bargiela R."/>
            <person name="Campoy C."/>
            <person name="Segura M.T."/>
            <person name="Richter M."/>
            <person name="von Bergen M."/>
            <person name="Seifert J."/>
            <person name="Suarez A."/>
        </authorList>
    </citation>
    <scope>NUCLEOTIDE SEQUENCE</scope>
</reference>
<dbReference type="AlphaFoldDB" id="K1UMD3"/>
<name>K1UMD3_9ZZZZ</name>
<keyword evidence="1" id="KW-0472">Membrane</keyword>
<sequence>LLLVLGAAETGRRRGFASGLVSLIGSVAGIIGGTYGTRVWAGGIYDKYVASHVTDVVADTLEKTGGDLAQAIHALTFLPQSIQQKLIDTVSAASSNAVPQVVNALEPLFLPVIQAVVFLSVWIVVRVLCRMLGRVLRGSTPSRSSVD</sequence>
<protein>
    <submittedName>
        <fullName evidence="2">Uncharacterized protein</fullName>
    </submittedName>
</protein>
<evidence type="ECO:0000256" key="1">
    <source>
        <dbReference type="SAM" id="Phobius"/>
    </source>
</evidence>
<dbReference type="EMBL" id="AJWY01000243">
    <property type="protein sequence ID" value="EKC81439.1"/>
    <property type="molecule type" value="Genomic_DNA"/>
</dbReference>
<feature type="transmembrane region" description="Helical" evidence="1">
    <location>
        <begin position="108"/>
        <end position="129"/>
    </location>
</feature>
<evidence type="ECO:0000313" key="2">
    <source>
        <dbReference type="EMBL" id="EKC81439.1"/>
    </source>
</evidence>